<proteinExistence type="predicted"/>
<dbReference type="OrthoDB" id="1297709at2759"/>
<comment type="caution">
    <text evidence="1">The sequence shown here is derived from an EMBL/GenBank/DDBJ whole genome shotgun (WGS) entry which is preliminary data.</text>
</comment>
<keyword evidence="2" id="KW-1185">Reference proteome</keyword>
<accession>A0A9Q0JNL3</accession>
<organism evidence="1 2">
    <name type="scientific">Turnera subulata</name>
    <dbReference type="NCBI Taxonomy" id="218843"/>
    <lineage>
        <taxon>Eukaryota</taxon>
        <taxon>Viridiplantae</taxon>
        <taxon>Streptophyta</taxon>
        <taxon>Embryophyta</taxon>
        <taxon>Tracheophyta</taxon>
        <taxon>Spermatophyta</taxon>
        <taxon>Magnoliopsida</taxon>
        <taxon>eudicotyledons</taxon>
        <taxon>Gunneridae</taxon>
        <taxon>Pentapetalae</taxon>
        <taxon>rosids</taxon>
        <taxon>fabids</taxon>
        <taxon>Malpighiales</taxon>
        <taxon>Passifloraceae</taxon>
        <taxon>Turnera</taxon>
    </lineage>
</organism>
<dbReference type="PANTHER" id="PTHR24177:SF365">
    <property type="entry name" value="ANKYRIN REPEAT-CONTAINING PROTEIN NPR4-LIKE ISOFORM X1"/>
    <property type="match status" value="1"/>
</dbReference>
<gene>
    <name evidence="1" type="ORF">Tsubulata_050440</name>
</gene>
<dbReference type="PANTHER" id="PTHR24177">
    <property type="entry name" value="CASKIN"/>
    <property type="match status" value="1"/>
</dbReference>
<feature type="non-terminal residue" evidence="1">
    <location>
        <position position="1"/>
    </location>
</feature>
<sequence>MIAIVFRQEKILRLLLGGKYAKLGFFSFSFEADEDENNLLHLAGLLPPPQQLAKISGAALQMQRELQWFKSVMPTKFVAGTNSKGYTRRQLFTKNHKQSKDEWEKWMKETASSSTVVGTLVITVIVHGSRRQCSRDWSSYIRAKQ</sequence>
<protein>
    <submittedName>
        <fullName evidence="1">Uncharacterized protein</fullName>
    </submittedName>
</protein>
<dbReference type="AlphaFoldDB" id="A0A9Q0JNL3"/>
<dbReference type="Proteomes" id="UP001141552">
    <property type="component" value="Unassembled WGS sequence"/>
</dbReference>
<evidence type="ECO:0000313" key="2">
    <source>
        <dbReference type="Proteomes" id="UP001141552"/>
    </source>
</evidence>
<evidence type="ECO:0000313" key="1">
    <source>
        <dbReference type="EMBL" id="KAJ4847155.1"/>
    </source>
</evidence>
<reference evidence="1" key="1">
    <citation type="submission" date="2022-02" db="EMBL/GenBank/DDBJ databases">
        <authorList>
            <person name="Henning P.M."/>
            <person name="McCubbin A.G."/>
            <person name="Shore J.S."/>
        </authorList>
    </citation>
    <scope>NUCLEOTIDE SEQUENCE</scope>
    <source>
        <strain evidence="1">F60SS</strain>
        <tissue evidence="1">Leaves</tissue>
    </source>
</reference>
<name>A0A9Q0JNL3_9ROSI</name>
<dbReference type="EMBL" id="JAKUCV010001243">
    <property type="protein sequence ID" value="KAJ4847155.1"/>
    <property type="molecule type" value="Genomic_DNA"/>
</dbReference>
<reference evidence="1" key="2">
    <citation type="journal article" date="2023" name="Plants (Basel)">
        <title>Annotation of the Turnera subulata (Passifloraceae) Draft Genome Reveals the S-Locus Evolved after the Divergence of Turneroideae from Passifloroideae in a Stepwise Manner.</title>
        <authorList>
            <person name="Henning P.M."/>
            <person name="Roalson E.H."/>
            <person name="Mir W."/>
            <person name="McCubbin A.G."/>
            <person name="Shore J.S."/>
        </authorList>
    </citation>
    <scope>NUCLEOTIDE SEQUENCE</scope>
    <source>
        <strain evidence="1">F60SS</strain>
    </source>
</reference>
<dbReference type="GO" id="GO:0016020">
    <property type="term" value="C:membrane"/>
    <property type="evidence" value="ECO:0007669"/>
    <property type="project" value="TreeGrafter"/>
</dbReference>